<evidence type="ECO:0000313" key="12">
    <source>
        <dbReference type="Proteomes" id="UP000003560"/>
    </source>
</evidence>
<dbReference type="Proteomes" id="UP000003560">
    <property type="component" value="Unassembled WGS sequence"/>
</dbReference>
<feature type="region of interest" description="Disordered" evidence="9">
    <location>
        <begin position="29"/>
        <end position="48"/>
    </location>
</feature>
<proteinExistence type="predicted"/>
<feature type="domain" description="ABC transporter" evidence="10">
    <location>
        <begin position="314"/>
        <end position="559"/>
    </location>
</feature>
<keyword evidence="12" id="KW-1185">Reference proteome</keyword>
<name>B6G7U4_9ACTN</name>
<dbReference type="InterPro" id="IPR050107">
    <property type="entry name" value="ABC_carbohydrate_import_ATPase"/>
</dbReference>
<dbReference type="AlphaFoldDB" id="B6G7U4"/>
<reference evidence="11 12" key="2">
    <citation type="submission" date="2008-10" db="EMBL/GenBank/DDBJ databases">
        <authorList>
            <person name="Fulton L."/>
            <person name="Clifton S."/>
            <person name="Fulton B."/>
            <person name="Xu J."/>
            <person name="Minx P."/>
            <person name="Pepin K.H."/>
            <person name="Johnson M."/>
            <person name="Thiruvilangam P."/>
            <person name="Bhonagiri V."/>
            <person name="Nash W.E."/>
            <person name="Mardis E.R."/>
            <person name="Wilson R.K."/>
        </authorList>
    </citation>
    <scope>NUCLEOTIDE SEQUENCE [LARGE SCALE GENOMIC DNA]</scope>
    <source>
        <strain evidence="11 12">DSM 13279</strain>
    </source>
</reference>
<keyword evidence="4" id="KW-0677">Repeat</keyword>
<evidence type="ECO:0000256" key="5">
    <source>
        <dbReference type="ARBA" id="ARBA00022741"/>
    </source>
</evidence>
<organism evidence="11 12">
    <name type="scientific">Collinsella stercoris DSM 13279</name>
    <dbReference type="NCBI Taxonomy" id="445975"/>
    <lineage>
        <taxon>Bacteria</taxon>
        <taxon>Bacillati</taxon>
        <taxon>Actinomycetota</taxon>
        <taxon>Coriobacteriia</taxon>
        <taxon>Coriobacteriales</taxon>
        <taxon>Coriobacteriaceae</taxon>
        <taxon>Collinsella</taxon>
    </lineage>
</organism>
<reference evidence="11 12" key="1">
    <citation type="submission" date="2008-10" db="EMBL/GenBank/DDBJ databases">
        <title>Draft genome sequence of Collinsella stercoris (DSM 13279).</title>
        <authorList>
            <person name="Sudarsanam P."/>
            <person name="Ley R."/>
            <person name="Guruge J."/>
            <person name="Turnbaugh P.J."/>
            <person name="Mahowald M."/>
            <person name="Liep D."/>
            <person name="Gordon J."/>
        </authorList>
    </citation>
    <scope>NUCLEOTIDE SEQUENCE [LARGE SCALE GENOMIC DNA]</scope>
    <source>
        <strain evidence="11 12">DSM 13279</strain>
    </source>
</reference>
<dbReference type="SMART" id="SM00382">
    <property type="entry name" value="AAA"/>
    <property type="match status" value="1"/>
</dbReference>
<evidence type="ECO:0000256" key="6">
    <source>
        <dbReference type="ARBA" id="ARBA00022840"/>
    </source>
</evidence>
<dbReference type="HOGENOM" id="CLU_000604_92_0_11"/>
<comment type="caution">
    <text evidence="11">The sequence shown here is derived from an EMBL/GenBank/DDBJ whole genome shotgun (WGS) entry which is preliminary data.</text>
</comment>
<dbReference type="GO" id="GO:0005524">
    <property type="term" value="F:ATP binding"/>
    <property type="evidence" value="ECO:0007669"/>
    <property type="project" value="UniProtKB-KW"/>
</dbReference>
<dbReference type="CDD" id="cd03215">
    <property type="entry name" value="ABC_Carb_Monos_II"/>
    <property type="match status" value="1"/>
</dbReference>
<dbReference type="PANTHER" id="PTHR43790">
    <property type="entry name" value="CARBOHYDRATE TRANSPORT ATP-BINDING PROTEIN MG119-RELATED"/>
    <property type="match status" value="1"/>
</dbReference>
<gene>
    <name evidence="11" type="ORF">COLSTE_00197</name>
</gene>
<keyword evidence="3" id="KW-1003">Cell membrane</keyword>
<keyword evidence="6 11" id="KW-0067">ATP-binding</keyword>
<feature type="domain" description="ABC transporter" evidence="10">
    <location>
        <begin position="61"/>
        <end position="297"/>
    </location>
</feature>
<dbReference type="Gene3D" id="3.40.50.300">
    <property type="entry name" value="P-loop containing nucleotide triphosphate hydrolases"/>
    <property type="match status" value="2"/>
</dbReference>
<evidence type="ECO:0000256" key="1">
    <source>
        <dbReference type="ARBA" id="ARBA00004202"/>
    </source>
</evidence>
<evidence type="ECO:0000256" key="4">
    <source>
        <dbReference type="ARBA" id="ARBA00022737"/>
    </source>
</evidence>
<evidence type="ECO:0000256" key="2">
    <source>
        <dbReference type="ARBA" id="ARBA00022448"/>
    </source>
</evidence>
<keyword evidence="8" id="KW-0472">Membrane</keyword>
<evidence type="ECO:0000256" key="9">
    <source>
        <dbReference type="SAM" id="MobiDB-lite"/>
    </source>
</evidence>
<dbReference type="PROSITE" id="PS50893">
    <property type="entry name" value="ABC_TRANSPORTER_2"/>
    <property type="match status" value="2"/>
</dbReference>
<evidence type="ECO:0000259" key="10">
    <source>
        <dbReference type="PROSITE" id="PS50893"/>
    </source>
</evidence>
<evidence type="ECO:0000256" key="7">
    <source>
        <dbReference type="ARBA" id="ARBA00022967"/>
    </source>
</evidence>
<dbReference type="EMBL" id="ABXJ01000012">
    <property type="protein sequence ID" value="EEA91642.1"/>
    <property type="molecule type" value="Genomic_DNA"/>
</dbReference>
<accession>B6G7U4</accession>
<sequence>MRVHAFVRHNPTRIAQPRLLAAREPFHVDRPMTPDVQRGTKPRNKRRKERWLMEPNANFAVQMSGIVKTFGTFTALDHVNLNVKKGTVHAVLGENGAGKSTLMNVLYGLYQADEGQVCINGEPVQINSPNDAIAHGIGMVHQHFMLVDNFTVTQNIVLGSEVCRGAGILDMKKARQKVEQIIAQYGLEVDPDAKIEDISVGMQQRVEILKALYRGADILILDEPTAVLTPQEIERLIQIMRDLTRAGKTIIVITHKLKEIKASSETCTIIRRGQYVDEVHVDDVSEEQLADMMVGHHVNLTVDKKPAQPGEAIFEISDLHVEDERGIETVKGLSLTVHAGEIVGIAGIDGNGQKELVEAITCLTKAKGGKVRVRGVEIQNTTPRNVIDHKVSTIHEDRQKRGLVLPFTVAENAALEKYRTPEFGARGVLDRTKMHEFCEQLIADYDIRPADCADRSAAGLSGGNQQKVIIAREVSNDPDVLIAVQPTRGLDVGAIEYVHKALVAERDRGIAILLISLELDEVMSVSDTIDVIYDGRITGTFKQGEVDENKLGLLMAGGEA</sequence>
<dbReference type="GO" id="GO:0016887">
    <property type="term" value="F:ATP hydrolysis activity"/>
    <property type="evidence" value="ECO:0007669"/>
    <property type="project" value="InterPro"/>
</dbReference>
<dbReference type="eggNOG" id="COG3845">
    <property type="taxonomic scope" value="Bacteria"/>
</dbReference>
<comment type="subcellular location">
    <subcellularLocation>
        <location evidence="1">Cell membrane</location>
        <topology evidence="1">Peripheral membrane protein</topology>
    </subcellularLocation>
</comment>
<dbReference type="PROSITE" id="PS00211">
    <property type="entry name" value="ABC_TRANSPORTER_1"/>
    <property type="match status" value="2"/>
</dbReference>
<keyword evidence="2" id="KW-0813">Transport</keyword>
<dbReference type="GO" id="GO:0005886">
    <property type="term" value="C:plasma membrane"/>
    <property type="evidence" value="ECO:0007669"/>
    <property type="project" value="UniProtKB-SubCell"/>
</dbReference>
<dbReference type="STRING" id="445975.COLSTE_00197"/>
<evidence type="ECO:0000256" key="3">
    <source>
        <dbReference type="ARBA" id="ARBA00022475"/>
    </source>
</evidence>
<keyword evidence="5" id="KW-0547">Nucleotide-binding</keyword>
<dbReference type="CDD" id="cd03216">
    <property type="entry name" value="ABC_Carb_Monos_I"/>
    <property type="match status" value="1"/>
</dbReference>
<dbReference type="InterPro" id="IPR017871">
    <property type="entry name" value="ABC_transporter-like_CS"/>
</dbReference>
<dbReference type="InterPro" id="IPR003439">
    <property type="entry name" value="ABC_transporter-like_ATP-bd"/>
</dbReference>
<dbReference type="InterPro" id="IPR027417">
    <property type="entry name" value="P-loop_NTPase"/>
</dbReference>
<dbReference type="SUPFAM" id="SSF52540">
    <property type="entry name" value="P-loop containing nucleoside triphosphate hydrolases"/>
    <property type="match status" value="2"/>
</dbReference>
<dbReference type="Pfam" id="PF00005">
    <property type="entry name" value="ABC_tran"/>
    <property type="match status" value="2"/>
</dbReference>
<evidence type="ECO:0000256" key="8">
    <source>
        <dbReference type="ARBA" id="ARBA00023136"/>
    </source>
</evidence>
<dbReference type="FunFam" id="3.40.50.300:FF:000127">
    <property type="entry name" value="Ribose import ATP-binding protein RbsA"/>
    <property type="match status" value="1"/>
</dbReference>
<protein>
    <submittedName>
        <fullName evidence="11">ABC transporter, ATP-binding protein</fullName>
    </submittedName>
</protein>
<keyword evidence="7" id="KW-1278">Translocase</keyword>
<evidence type="ECO:0000313" key="11">
    <source>
        <dbReference type="EMBL" id="EEA91642.1"/>
    </source>
</evidence>
<dbReference type="PANTHER" id="PTHR43790:SF4">
    <property type="entry name" value="GUANOSINE IMPORT ATP-BINDING PROTEIN NUPO"/>
    <property type="match status" value="1"/>
</dbReference>
<dbReference type="InterPro" id="IPR003593">
    <property type="entry name" value="AAA+_ATPase"/>
</dbReference>